<dbReference type="PRINTS" id="PR00070">
    <property type="entry name" value="DHFR"/>
</dbReference>
<dbReference type="GO" id="GO:0050661">
    <property type="term" value="F:NADP binding"/>
    <property type="evidence" value="ECO:0007669"/>
    <property type="project" value="InterPro"/>
</dbReference>
<dbReference type="Gene3D" id="3.40.430.10">
    <property type="entry name" value="Dihydrofolate Reductase, subunit A"/>
    <property type="match status" value="1"/>
</dbReference>
<dbReference type="GO" id="GO:0004146">
    <property type="term" value="F:dihydrofolate reductase activity"/>
    <property type="evidence" value="ECO:0007669"/>
    <property type="project" value="UniProtKB-EC"/>
</dbReference>
<dbReference type="InterPro" id="IPR001796">
    <property type="entry name" value="DHFR_dom"/>
</dbReference>
<dbReference type="PANTHER" id="PTHR48069">
    <property type="entry name" value="DIHYDROFOLATE REDUCTASE"/>
    <property type="match status" value="1"/>
</dbReference>
<dbReference type="KEGG" id="rul:UC8_41980"/>
<dbReference type="PIRSF" id="PIRSF000194">
    <property type="entry name" value="DHFR"/>
    <property type="match status" value="1"/>
</dbReference>
<dbReference type="InterPro" id="IPR012259">
    <property type="entry name" value="DHFR"/>
</dbReference>
<dbReference type="SUPFAM" id="SSF53597">
    <property type="entry name" value="Dihydrofolate reductase-like"/>
    <property type="match status" value="1"/>
</dbReference>
<keyword evidence="4 8" id="KW-0554">One-carbon metabolism</keyword>
<reference evidence="11 12" key="1">
    <citation type="submission" date="2019-08" db="EMBL/GenBank/DDBJ databases">
        <title>Deep-cultivation of Planctomycetes and their phenomic and genomic characterization uncovers novel biology.</title>
        <authorList>
            <person name="Wiegand S."/>
            <person name="Jogler M."/>
            <person name="Boedeker C."/>
            <person name="Pinto D."/>
            <person name="Vollmers J."/>
            <person name="Rivas-Marin E."/>
            <person name="Kohn T."/>
            <person name="Peeters S.H."/>
            <person name="Heuer A."/>
            <person name="Rast P."/>
            <person name="Oberbeckmann S."/>
            <person name="Bunk B."/>
            <person name="Jeske O."/>
            <person name="Meyerdierks A."/>
            <person name="Storesund J.E."/>
            <person name="Kallscheuer N."/>
            <person name="Luecker S."/>
            <person name="Lage O.M."/>
            <person name="Pohl T."/>
            <person name="Merkel B.J."/>
            <person name="Hornburger P."/>
            <person name="Mueller R.-W."/>
            <person name="Bruemmer F."/>
            <person name="Labrenz M."/>
            <person name="Spormann A.M."/>
            <person name="Op den Camp H."/>
            <person name="Overmann J."/>
            <person name="Amann R."/>
            <person name="Jetten M.S.M."/>
            <person name="Mascher T."/>
            <person name="Medema M.H."/>
            <person name="Devos D.P."/>
            <person name="Kaster A.-K."/>
            <person name="Ovreas L."/>
            <person name="Rohde M."/>
            <person name="Galperin M.Y."/>
            <person name="Jogler C."/>
        </authorList>
    </citation>
    <scope>NUCLEOTIDE SEQUENCE [LARGE SCALE GENOMIC DNA]</scope>
    <source>
        <strain evidence="11 12">UC8</strain>
    </source>
</reference>
<evidence type="ECO:0000256" key="6">
    <source>
        <dbReference type="ARBA" id="ARBA00023002"/>
    </source>
</evidence>
<protein>
    <recommendedName>
        <fullName evidence="3 8">Dihydrofolate reductase</fullName>
        <ecNumber evidence="3 8">1.5.1.3</ecNumber>
    </recommendedName>
</protein>
<dbReference type="CDD" id="cd00209">
    <property type="entry name" value="DHFR"/>
    <property type="match status" value="1"/>
</dbReference>
<dbReference type="EC" id="1.5.1.3" evidence="3 8"/>
<dbReference type="GO" id="GO:0005829">
    <property type="term" value="C:cytosol"/>
    <property type="evidence" value="ECO:0007669"/>
    <property type="project" value="TreeGrafter"/>
</dbReference>
<dbReference type="RefSeq" id="WP_068136611.1">
    <property type="nucleotide sequence ID" value="NZ_CP042914.1"/>
</dbReference>
<dbReference type="AlphaFoldDB" id="A0A5B9QT19"/>
<evidence type="ECO:0000256" key="1">
    <source>
        <dbReference type="ARBA" id="ARBA00004903"/>
    </source>
</evidence>
<evidence type="ECO:0000256" key="2">
    <source>
        <dbReference type="ARBA" id="ARBA00009539"/>
    </source>
</evidence>
<evidence type="ECO:0000313" key="12">
    <source>
        <dbReference type="Proteomes" id="UP000325286"/>
    </source>
</evidence>
<evidence type="ECO:0000259" key="10">
    <source>
        <dbReference type="PROSITE" id="PS51330"/>
    </source>
</evidence>
<dbReference type="PANTHER" id="PTHR48069:SF3">
    <property type="entry name" value="DIHYDROFOLATE REDUCTASE"/>
    <property type="match status" value="1"/>
</dbReference>
<keyword evidence="5 8" id="KW-0521">NADP</keyword>
<evidence type="ECO:0000256" key="8">
    <source>
        <dbReference type="PIRNR" id="PIRNR000194"/>
    </source>
</evidence>
<dbReference type="PROSITE" id="PS51330">
    <property type="entry name" value="DHFR_2"/>
    <property type="match status" value="1"/>
</dbReference>
<feature type="domain" description="DHFR" evidence="10">
    <location>
        <begin position="2"/>
        <end position="158"/>
    </location>
</feature>
<proteinExistence type="inferred from homology"/>
<evidence type="ECO:0000256" key="7">
    <source>
        <dbReference type="ARBA" id="ARBA00025067"/>
    </source>
</evidence>
<dbReference type="InterPro" id="IPR024072">
    <property type="entry name" value="DHFR-like_dom_sf"/>
</dbReference>
<dbReference type="GO" id="GO:0046654">
    <property type="term" value="P:tetrahydrofolate biosynthetic process"/>
    <property type="evidence" value="ECO:0007669"/>
    <property type="project" value="UniProtKB-UniPathway"/>
</dbReference>
<comment type="similarity">
    <text evidence="2 8 9">Belongs to the dihydrofolate reductase family.</text>
</comment>
<keyword evidence="6 8" id="KW-0560">Oxidoreductase</keyword>
<sequence>MGLAAIVAATPAGVIGLDGDMPWRLSSDLRRFKKLTMGCPIVMGRKTYDSIGRPLPGRQTIVLTRDPAWTAAGVRTASVEQALEICRQAPQAYVVGGAEVYRLLLPHCDTVYWTLVWSQVAGDTRLELDFSDFATDYVEKVPQTQRDSVPTEFRVLTRRAEI</sequence>
<evidence type="ECO:0000256" key="5">
    <source>
        <dbReference type="ARBA" id="ARBA00022857"/>
    </source>
</evidence>
<evidence type="ECO:0000256" key="4">
    <source>
        <dbReference type="ARBA" id="ARBA00022563"/>
    </source>
</evidence>
<dbReference type="EMBL" id="CP042914">
    <property type="protein sequence ID" value="QEG42164.1"/>
    <property type="molecule type" value="Genomic_DNA"/>
</dbReference>
<dbReference type="GO" id="GO:0046655">
    <property type="term" value="P:folic acid metabolic process"/>
    <property type="evidence" value="ECO:0007669"/>
    <property type="project" value="TreeGrafter"/>
</dbReference>
<dbReference type="GO" id="GO:0006730">
    <property type="term" value="P:one-carbon metabolic process"/>
    <property type="evidence" value="ECO:0007669"/>
    <property type="project" value="UniProtKB-KW"/>
</dbReference>
<name>A0A5B9QT19_9BACT</name>
<dbReference type="InterPro" id="IPR017925">
    <property type="entry name" value="DHFR_CS"/>
</dbReference>
<keyword evidence="12" id="KW-1185">Reference proteome</keyword>
<comment type="function">
    <text evidence="7 8">Key enzyme in folate metabolism. Catalyzes an essential reaction for de novo glycine and purine synthesis, and for DNA precursor synthesis.</text>
</comment>
<evidence type="ECO:0000313" key="11">
    <source>
        <dbReference type="EMBL" id="QEG42164.1"/>
    </source>
</evidence>
<dbReference type="UniPathway" id="UPA00077">
    <property type="reaction ID" value="UER00158"/>
</dbReference>
<comment type="pathway">
    <text evidence="1 8">Cofactor biosynthesis; tetrahydrofolate biosynthesis; 5,6,7,8-tetrahydrofolate from 7,8-dihydrofolate: step 1/1.</text>
</comment>
<accession>A0A5B9QT19</accession>
<evidence type="ECO:0000256" key="3">
    <source>
        <dbReference type="ARBA" id="ARBA00012856"/>
    </source>
</evidence>
<dbReference type="GO" id="GO:0046452">
    <property type="term" value="P:dihydrofolate metabolic process"/>
    <property type="evidence" value="ECO:0007669"/>
    <property type="project" value="TreeGrafter"/>
</dbReference>
<organism evidence="11 12">
    <name type="scientific">Roseimaritima ulvae</name>
    <dbReference type="NCBI Taxonomy" id="980254"/>
    <lineage>
        <taxon>Bacteria</taxon>
        <taxon>Pseudomonadati</taxon>
        <taxon>Planctomycetota</taxon>
        <taxon>Planctomycetia</taxon>
        <taxon>Pirellulales</taxon>
        <taxon>Pirellulaceae</taxon>
        <taxon>Roseimaritima</taxon>
    </lineage>
</organism>
<dbReference type="PROSITE" id="PS00075">
    <property type="entry name" value="DHFR_1"/>
    <property type="match status" value="1"/>
</dbReference>
<dbReference type="OrthoDB" id="9804315at2"/>
<evidence type="ECO:0000256" key="9">
    <source>
        <dbReference type="RuleBase" id="RU004474"/>
    </source>
</evidence>
<comment type="catalytic activity">
    <reaction evidence="8">
        <text>(6S)-5,6,7,8-tetrahydrofolate + NADP(+) = 7,8-dihydrofolate + NADPH + H(+)</text>
        <dbReference type="Rhea" id="RHEA:15009"/>
        <dbReference type="ChEBI" id="CHEBI:15378"/>
        <dbReference type="ChEBI" id="CHEBI:57451"/>
        <dbReference type="ChEBI" id="CHEBI:57453"/>
        <dbReference type="ChEBI" id="CHEBI:57783"/>
        <dbReference type="ChEBI" id="CHEBI:58349"/>
        <dbReference type="EC" id="1.5.1.3"/>
    </reaction>
</comment>
<dbReference type="Pfam" id="PF00186">
    <property type="entry name" value="DHFR_1"/>
    <property type="match status" value="1"/>
</dbReference>
<dbReference type="Proteomes" id="UP000325286">
    <property type="component" value="Chromosome"/>
</dbReference>
<gene>
    <name evidence="11" type="primary">dhfrIII</name>
    <name evidence="11" type="ORF">UC8_41980</name>
</gene>